<dbReference type="GO" id="GO:0010073">
    <property type="term" value="P:meristem maintenance"/>
    <property type="evidence" value="ECO:0007669"/>
    <property type="project" value="InterPro"/>
</dbReference>
<proteinExistence type="predicted"/>
<accession>A0AAV0I126</accession>
<evidence type="ECO:0000313" key="3">
    <source>
        <dbReference type="Proteomes" id="UP001154282"/>
    </source>
</evidence>
<protein>
    <recommendedName>
        <fullName evidence="1">Aminotransferase-like plant mobile domain-containing protein</fullName>
    </recommendedName>
</protein>
<keyword evidence="3" id="KW-1185">Reference proteome</keyword>
<evidence type="ECO:0000313" key="2">
    <source>
        <dbReference type="EMBL" id="CAI0391360.1"/>
    </source>
</evidence>
<comment type="caution">
    <text evidence="2">The sequence shown here is derived from an EMBL/GenBank/DDBJ whole genome shotgun (WGS) entry which is preliminary data.</text>
</comment>
<dbReference type="Proteomes" id="UP001154282">
    <property type="component" value="Unassembled WGS sequence"/>
</dbReference>
<reference evidence="2" key="1">
    <citation type="submission" date="2022-08" db="EMBL/GenBank/DDBJ databases">
        <authorList>
            <person name="Gutierrez-Valencia J."/>
        </authorList>
    </citation>
    <scope>NUCLEOTIDE SEQUENCE</scope>
</reference>
<feature type="domain" description="Aminotransferase-like plant mobile" evidence="1">
    <location>
        <begin position="3"/>
        <end position="236"/>
    </location>
</feature>
<gene>
    <name evidence="2" type="ORF">LITE_LOCUS7129</name>
</gene>
<organism evidence="2 3">
    <name type="scientific">Linum tenue</name>
    <dbReference type="NCBI Taxonomy" id="586396"/>
    <lineage>
        <taxon>Eukaryota</taxon>
        <taxon>Viridiplantae</taxon>
        <taxon>Streptophyta</taxon>
        <taxon>Embryophyta</taxon>
        <taxon>Tracheophyta</taxon>
        <taxon>Spermatophyta</taxon>
        <taxon>Magnoliopsida</taxon>
        <taxon>eudicotyledons</taxon>
        <taxon>Gunneridae</taxon>
        <taxon>Pentapetalae</taxon>
        <taxon>rosids</taxon>
        <taxon>fabids</taxon>
        <taxon>Malpighiales</taxon>
        <taxon>Linaceae</taxon>
        <taxon>Linum</taxon>
    </lineage>
</organism>
<sequence length="242" mass="27770">MNVDASCITTLVERWRPEMSTFHLPFGEVMITLEDVVTLIGLAIDGDVVVVDIPDEEWSNICMRLLGWVPDDLSSGVVRIGWLRDEFSHLPTNASQETTEQFARAYALSLMGVVLFPYQSRATVQLQYLLLVEDWQRAGPYARGAAVLAYLYREMVRSVLHITHSSSSLGGDLVGWILLLQLWAWDRFPYLIPRHAERKAQITEDAFLPGVRWLPAKTRQYSDQLFLYKLWFDEMETMVVSI</sequence>
<dbReference type="Pfam" id="PF10536">
    <property type="entry name" value="PMD"/>
    <property type="match status" value="1"/>
</dbReference>
<dbReference type="InterPro" id="IPR019557">
    <property type="entry name" value="AminoTfrase-like_pln_mobile"/>
</dbReference>
<dbReference type="PANTHER" id="PTHR46033:SF8">
    <property type="entry name" value="PROTEIN MAINTENANCE OF MERISTEMS-LIKE"/>
    <property type="match status" value="1"/>
</dbReference>
<dbReference type="PANTHER" id="PTHR46033">
    <property type="entry name" value="PROTEIN MAIN-LIKE 2"/>
    <property type="match status" value="1"/>
</dbReference>
<evidence type="ECO:0000259" key="1">
    <source>
        <dbReference type="Pfam" id="PF10536"/>
    </source>
</evidence>
<dbReference type="EMBL" id="CAMGYJ010000003">
    <property type="protein sequence ID" value="CAI0391360.1"/>
    <property type="molecule type" value="Genomic_DNA"/>
</dbReference>
<dbReference type="InterPro" id="IPR044824">
    <property type="entry name" value="MAIN-like"/>
</dbReference>
<dbReference type="AlphaFoldDB" id="A0AAV0I126"/>
<name>A0AAV0I126_9ROSI</name>